<comment type="similarity">
    <text evidence="2">Belongs to the thioredoxin family. DsbA subfamily.</text>
</comment>
<sequence>MQRLYLPFKETEERIGFFFPSETELYIKVIDLTRSGMFMSQLSKNKISIILSALGLILSFLLIQKYYGDPSSVGETLCNALSETGSCDKVSESAYSAIRNVPGLGDLPIALFGFVFYGFVGFLFVLSEIKKETSDNNLRFAFYVLILGLVADLVLFFLSVEVIEALCGLCVATYVVTVALVAINLPAFKSLSDRSIQAVLNSLGGNFSNFLIVILSFFVLGLYGGRITTGGARLVSGSAGGQKSISEQLKEFETVPPVQIDLKDVPVLGDRNAPITIVKYADFNCGHCMHTSKILKSFLSEYEGIVKVAYKNFPLDGNCNRLVGRKAPGASSCVAASAALCANQQNKFYPVYTGLYDDNEAGVMHTAATVTRLAERSGLNMDRFRACMSSTVIRDHINREVDEAEKLKINSTPTLFINNKPFPKSGTPDVDFLRQLIHQLINQS</sequence>
<evidence type="ECO:0000256" key="2">
    <source>
        <dbReference type="ARBA" id="ARBA00005791"/>
    </source>
</evidence>
<evidence type="ECO:0000256" key="8">
    <source>
        <dbReference type="ARBA" id="ARBA00023136"/>
    </source>
</evidence>
<reference evidence="13" key="1">
    <citation type="submission" date="2012-10" db="EMBL/GenBank/DDBJ databases">
        <authorList>
            <person name="Harkins D.M."/>
            <person name="Durkin A.S."/>
            <person name="Brinkac L.M."/>
            <person name="Haft D.H."/>
            <person name="Selengut J.D."/>
            <person name="Sanka R."/>
            <person name="DePew J."/>
            <person name="Purushe J."/>
            <person name="Matthias M.A."/>
            <person name="Vinetz J.M."/>
            <person name="Sutton G.G."/>
            <person name="Nierman W.C."/>
            <person name="Fouts D.E."/>
        </authorList>
    </citation>
    <scope>NUCLEOTIDE SEQUENCE [LARGE SCALE GENOMIC DNA]</scope>
    <source>
        <strain evidence="13">MOR084</strain>
    </source>
</reference>
<accession>A0A0E2BFD5</accession>
<evidence type="ECO:0000256" key="7">
    <source>
        <dbReference type="ARBA" id="ARBA00023002"/>
    </source>
</evidence>
<evidence type="ECO:0000256" key="4">
    <source>
        <dbReference type="ARBA" id="ARBA00022692"/>
    </source>
</evidence>
<comment type="subcellular location">
    <subcellularLocation>
        <location evidence="1">Membrane</location>
        <topology evidence="1">Multi-pass membrane protein</topology>
    </subcellularLocation>
</comment>
<dbReference type="Proteomes" id="UP000006329">
    <property type="component" value="Unassembled WGS sequence"/>
</dbReference>
<evidence type="ECO:0000313" key="13">
    <source>
        <dbReference type="EMBL" id="EKO34058.1"/>
    </source>
</evidence>
<dbReference type="SUPFAM" id="SSF52833">
    <property type="entry name" value="Thioredoxin-like"/>
    <property type="match status" value="1"/>
</dbReference>
<organism evidence="13 14">
    <name type="scientific">Leptospira santarosai str. MOR084</name>
    <dbReference type="NCBI Taxonomy" id="1049984"/>
    <lineage>
        <taxon>Bacteria</taxon>
        <taxon>Pseudomonadati</taxon>
        <taxon>Spirochaetota</taxon>
        <taxon>Spirochaetia</taxon>
        <taxon>Leptospirales</taxon>
        <taxon>Leptospiraceae</taxon>
        <taxon>Leptospira</taxon>
    </lineage>
</organism>
<proteinExistence type="inferred from homology"/>
<dbReference type="PANTHER" id="PTHR13887">
    <property type="entry name" value="GLUTATHIONE S-TRANSFERASE KAPPA"/>
    <property type="match status" value="1"/>
</dbReference>
<evidence type="ECO:0000256" key="6">
    <source>
        <dbReference type="ARBA" id="ARBA00022989"/>
    </source>
</evidence>
<protein>
    <submittedName>
        <fullName evidence="13">Vitamin K epoxide reductase family protein</fullName>
    </submittedName>
</protein>
<keyword evidence="5" id="KW-0874">Quinone</keyword>
<evidence type="ECO:0000256" key="9">
    <source>
        <dbReference type="ARBA" id="ARBA00023157"/>
    </source>
</evidence>
<evidence type="ECO:0000259" key="12">
    <source>
        <dbReference type="SMART" id="SM00756"/>
    </source>
</evidence>
<dbReference type="Pfam" id="PF13462">
    <property type="entry name" value="Thioredoxin_4"/>
    <property type="match status" value="1"/>
</dbReference>
<keyword evidence="8 11" id="KW-0472">Membrane</keyword>
<feature type="domain" description="Vitamin K epoxide reductase" evidence="12">
    <location>
        <begin position="41"/>
        <end position="188"/>
    </location>
</feature>
<keyword evidence="4 11" id="KW-0812">Transmembrane</keyword>
<dbReference type="Gene3D" id="3.40.30.10">
    <property type="entry name" value="Glutaredoxin"/>
    <property type="match status" value="1"/>
</dbReference>
<feature type="transmembrane region" description="Helical" evidence="11">
    <location>
        <begin position="107"/>
        <end position="126"/>
    </location>
</feature>
<dbReference type="GO" id="GO:0048038">
    <property type="term" value="F:quinone binding"/>
    <property type="evidence" value="ECO:0007669"/>
    <property type="project" value="UniProtKB-KW"/>
</dbReference>
<dbReference type="InterPro" id="IPR038354">
    <property type="entry name" value="VKOR_sf"/>
</dbReference>
<evidence type="ECO:0000256" key="11">
    <source>
        <dbReference type="SAM" id="Phobius"/>
    </source>
</evidence>
<gene>
    <name evidence="13" type="ORF">LEP1GSC179_3642</name>
</gene>
<comment type="similarity">
    <text evidence="3">Belongs to the VKOR family.</text>
</comment>
<name>A0A0E2BFD5_9LEPT</name>
<evidence type="ECO:0000256" key="3">
    <source>
        <dbReference type="ARBA" id="ARBA00006214"/>
    </source>
</evidence>
<evidence type="ECO:0000256" key="5">
    <source>
        <dbReference type="ARBA" id="ARBA00022719"/>
    </source>
</evidence>
<dbReference type="InterPro" id="IPR012932">
    <property type="entry name" value="VKOR"/>
</dbReference>
<dbReference type="EMBL" id="AHON02000039">
    <property type="protein sequence ID" value="EKO34058.1"/>
    <property type="molecule type" value="Genomic_DNA"/>
</dbReference>
<feature type="transmembrane region" description="Helical" evidence="11">
    <location>
        <begin position="206"/>
        <end position="225"/>
    </location>
</feature>
<dbReference type="Gene3D" id="1.20.1440.130">
    <property type="entry name" value="VKOR domain"/>
    <property type="match status" value="1"/>
</dbReference>
<feature type="transmembrane region" description="Helical" evidence="11">
    <location>
        <begin position="163"/>
        <end position="185"/>
    </location>
</feature>
<dbReference type="AlphaFoldDB" id="A0A0E2BFD5"/>
<keyword evidence="10" id="KW-0676">Redox-active center</keyword>
<keyword evidence="9" id="KW-1015">Disulfide bond</keyword>
<dbReference type="PANTHER" id="PTHR13887:SF56">
    <property type="entry name" value="THIOREDOXIN-LIKE REDUCTASE RV2466C"/>
    <property type="match status" value="1"/>
</dbReference>
<dbReference type="GO" id="GO:0016491">
    <property type="term" value="F:oxidoreductase activity"/>
    <property type="evidence" value="ECO:0007669"/>
    <property type="project" value="UniProtKB-KW"/>
</dbReference>
<evidence type="ECO:0000256" key="1">
    <source>
        <dbReference type="ARBA" id="ARBA00004141"/>
    </source>
</evidence>
<dbReference type="SMART" id="SM00756">
    <property type="entry name" value="VKc"/>
    <property type="match status" value="1"/>
</dbReference>
<keyword evidence="14" id="KW-1185">Reference proteome</keyword>
<dbReference type="GO" id="GO:0016020">
    <property type="term" value="C:membrane"/>
    <property type="evidence" value="ECO:0007669"/>
    <property type="project" value="UniProtKB-SubCell"/>
</dbReference>
<evidence type="ECO:0000313" key="14">
    <source>
        <dbReference type="Proteomes" id="UP000006329"/>
    </source>
</evidence>
<dbReference type="CDD" id="cd12920">
    <property type="entry name" value="VKOR_3"/>
    <property type="match status" value="1"/>
</dbReference>
<keyword evidence="6 11" id="KW-1133">Transmembrane helix</keyword>
<dbReference type="InterPro" id="IPR012336">
    <property type="entry name" value="Thioredoxin-like_fold"/>
</dbReference>
<evidence type="ECO:0000256" key="10">
    <source>
        <dbReference type="ARBA" id="ARBA00023284"/>
    </source>
</evidence>
<feature type="transmembrane region" description="Helical" evidence="11">
    <location>
        <begin position="138"/>
        <end position="157"/>
    </location>
</feature>
<dbReference type="Pfam" id="PF07884">
    <property type="entry name" value="VKOR"/>
    <property type="match status" value="1"/>
</dbReference>
<keyword evidence="7" id="KW-0560">Oxidoreductase</keyword>
<dbReference type="InterPro" id="IPR036249">
    <property type="entry name" value="Thioredoxin-like_sf"/>
</dbReference>
<comment type="caution">
    <text evidence="13">The sequence shown here is derived from an EMBL/GenBank/DDBJ whole genome shotgun (WGS) entry which is preliminary data.</text>
</comment>
<feature type="transmembrane region" description="Helical" evidence="11">
    <location>
        <begin position="47"/>
        <end position="67"/>
    </location>
</feature>